<dbReference type="OrthoDB" id="9796252at2"/>
<dbReference type="Pfam" id="PF13185">
    <property type="entry name" value="GAF_2"/>
    <property type="match status" value="1"/>
</dbReference>
<evidence type="ECO:0000256" key="1">
    <source>
        <dbReference type="ARBA" id="ARBA00038454"/>
    </source>
</evidence>
<organism evidence="3 4">
    <name type="scientific">Thermophagus xiamenensis</name>
    <dbReference type="NCBI Taxonomy" id="385682"/>
    <lineage>
        <taxon>Bacteria</taxon>
        <taxon>Pseudomonadati</taxon>
        <taxon>Bacteroidota</taxon>
        <taxon>Bacteroidia</taxon>
        <taxon>Marinilabiliales</taxon>
        <taxon>Marinilabiliaceae</taxon>
        <taxon>Thermophagus</taxon>
    </lineage>
</organism>
<keyword evidence="4" id="KW-1185">Reference proteome</keyword>
<comment type="similarity">
    <text evidence="1">Belongs to the free Met sulfoxide reductase family.</text>
</comment>
<dbReference type="RefSeq" id="WP_010528090.1">
    <property type="nucleotide sequence ID" value="NZ_AFSL01000072.1"/>
</dbReference>
<dbReference type="GO" id="GO:0033745">
    <property type="term" value="F:L-methionine-(R)-S-oxide reductase activity"/>
    <property type="evidence" value="ECO:0007669"/>
    <property type="project" value="TreeGrafter"/>
</dbReference>
<dbReference type="AlphaFoldDB" id="A0A1I2BFY0"/>
<evidence type="ECO:0000313" key="3">
    <source>
        <dbReference type="EMBL" id="SFE54959.1"/>
    </source>
</evidence>
<dbReference type="EMBL" id="FONA01000013">
    <property type="protein sequence ID" value="SFE54959.1"/>
    <property type="molecule type" value="Genomic_DNA"/>
</dbReference>
<accession>A0A1I2BFY0</accession>
<reference evidence="3 4" key="1">
    <citation type="submission" date="2016-10" db="EMBL/GenBank/DDBJ databases">
        <authorList>
            <person name="de Groot N.N."/>
        </authorList>
    </citation>
    <scope>NUCLEOTIDE SEQUENCE [LARGE SCALE GENOMIC DNA]</scope>
    <source>
        <strain evidence="3 4">DSM 19012</strain>
    </source>
</reference>
<dbReference type="InterPro" id="IPR003018">
    <property type="entry name" value="GAF"/>
</dbReference>
<dbReference type="GO" id="GO:0005829">
    <property type="term" value="C:cytosol"/>
    <property type="evidence" value="ECO:0007669"/>
    <property type="project" value="TreeGrafter"/>
</dbReference>
<dbReference type="InParanoid" id="A0A1I2BFY0"/>
<sequence length="154" mass="17415">MNTKLKSGRYQRIFGQIKKLIEATTSPWSRMSTIAALLHHKMPDYFWTGFYYLDENGDLVVGPYQGPVACLKLKKDTGVCWAGINEERSQVVPDVNKFPGHIACSSLSKSEIVVPFRDKSGKVVAVLDVDSRKLNAFDDTDREELEKIVTLIYE</sequence>
<proteinExistence type="inferred from homology"/>
<dbReference type="eggNOG" id="COG1956">
    <property type="taxonomic scope" value="Bacteria"/>
</dbReference>
<name>A0A1I2BFY0_9BACT</name>
<evidence type="ECO:0000259" key="2">
    <source>
        <dbReference type="Pfam" id="PF13185"/>
    </source>
</evidence>
<feature type="domain" description="GAF" evidence="2">
    <location>
        <begin position="49"/>
        <end position="152"/>
    </location>
</feature>
<dbReference type="PANTHER" id="PTHR21021:SF15">
    <property type="entry name" value="FREE METHIONINE-R-SULFOXIDE REDUCTASE"/>
    <property type="match status" value="1"/>
</dbReference>
<evidence type="ECO:0000313" key="4">
    <source>
        <dbReference type="Proteomes" id="UP000181976"/>
    </source>
</evidence>
<gene>
    <name evidence="3" type="ORF">SAMN05444380_11346</name>
</gene>
<dbReference type="InterPro" id="IPR029016">
    <property type="entry name" value="GAF-like_dom_sf"/>
</dbReference>
<dbReference type="Gene3D" id="3.30.450.40">
    <property type="match status" value="1"/>
</dbReference>
<protein>
    <submittedName>
        <fullName evidence="3">GAF domain-containing protein</fullName>
    </submittedName>
</protein>
<dbReference type="PANTHER" id="PTHR21021">
    <property type="entry name" value="GAF/PUTATIVE CYTOSKELETAL PROTEIN"/>
    <property type="match status" value="1"/>
</dbReference>
<dbReference type="Proteomes" id="UP000181976">
    <property type="component" value="Unassembled WGS sequence"/>
</dbReference>
<dbReference type="SUPFAM" id="SSF55781">
    <property type="entry name" value="GAF domain-like"/>
    <property type="match status" value="1"/>
</dbReference>
<dbReference type="InterPro" id="IPR051330">
    <property type="entry name" value="Phosphatase_reg/MetRdx"/>
</dbReference>
<dbReference type="STRING" id="385682.SAMN05444380_11346"/>
<dbReference type="FunCoup" id="A0A1I2BFY0">
    <property type="interactions" value="185"/>
</dbReference>